<protein>
    <submittedName>
        <fullName evidence="1">Uncharacterized protein</fullName>
    </submittedName>
</protein>
<reference evidence="1 2" key="1">
    <citation type="submission" date="2024-10" db="EMBL/GenBank/DDBJ databases">
        <authorList>
            <person name="Ratan Roy A."/>
            <person name="Morales Sandoval P.H."/>
            <person name="De Los Santos Villalobos S."/>
            <person name="Chakraborty S."/>
            <person name="Mukherjee J."/>
        </authorList>
    </citation>
    <scope>NUCLEOTIDE SEQUENCE [LARGE SCALE GENOMIC DNA]</scope>
    <source>
        <strain evidence="1 2">S1</strain>
    </source>
</reference>
<dbReference type="Proteomes" id="UP001600165">
    <property type="component" value="Unassembled WGS sequence"/>
</dbReference>
<evidence type="ECO:0000313" key="1">
    <source>
        <dbReference type="EMBL" id="MFE4105599.1"/>
    </source>
</evidence>
<gene>
    <name evidence="1" type="ORF">ACFVKH_04870</name>
</gene>
<dbReference type="EMBL" id="JBHZOL010000030">
    <property type="protein sequence ID" value="MFE4105599.1"/>
    <property type="molecule type" value="Genomic_DNA"/>
</dbReference>
<comment type="caution">
    <text evidence="1">The sequence shown here is derived from an EMBL/GenBank/DDBJ whole genome shotgun (WGS) entry which is preliminary data.</text>
</comment>
<dbReference type="RefSeq" id="WP_377962450.1">
    <property type="nucleotide sequence ID" value="NZ_JBHZOL010000030.1"/>
</dbReference>
<organism evidence="1 2">
    <name type="scientific">Almyronema epifaneia S1</name>
    <dbReference type="NCBI Taxonomy" id="2991925"/>
    <lineage>
        <taxon>Bacteria</taxon>
        <taxon>Bacillati</taxon>
        <taxon>Cyanobacteriota</taxon>
        <taxon>Cyanophyceae</taxon>
        <taxon>Nodosilineales</taxon>
        <taxon>Nodosilineaceae</taxon>
        <taxon>Almyronema</taxon>
        <taxon>Almyronema epifaneia</taxon>
    </lineage>
</organism>
<proteinExistence type="predicted"/>
<accession>A0ABW6IC25</accession>
<keyword evidence="2" id="KW-1185">Reference proteome</keyword>
<sequence length="77" mass="9169">MLDPLSMPNSAEVRPAAKAFELQQWAIEFRQEVAYREDLEAYCQWYDQTAAENQQTLAAMQREIDFFGCFWRRRSQS</sequence>
<name>A0ABW6IC25_9CYAN</name>
<evidence type="ECO:0000313" key="2">
    <source>
        <dbReference type="Proteomes" id="UP001600165"/>
    </source>
</evidence>